<dbReference type="Gene3D" id="3.40.50.300">
    <property type="entry name" value="P-loop containing nucleotide triphosphate hydrolases"/>
    <property type="match status" value="1"/>
</dbReference>
<dbReference type="GO" id="GO:0016887">
    <property type="term" value="F:ATP hydrolysis activity"/>
    <property type="evidence" value="ECO:0007669"/>
    <property type="project" value="InterPro"/>
</dbReference>
<evidence type="ECO:0000259" key="4">
    <source>
        <dbReference type="Pfam" id="PF13191"/>
    </source>
</evidence>
<dbReference type="InterPro" id="IPR011990">
    <property type="entry name" value="TPR-like_helical_dom_sf"/>
</dbReference>
<dbReference type="PRINTS" id="PR00364">
    <property type="entry name" value="DISEASERSIST"/>
</dbReference>
<dbReference type="EMBL" id="VYTZ01000010">
    <property type="protein sequence ID" value="KAA9375804.1"/>
    <property type="molecule type" value="Genomic_DNA"/>
</dbReference>
<accession>A0A5J5JXP7</accession>
<feature type="compositionally biased region" description="Low complexity" evidence="2">
    <location>
        <begin position="1"/>
        <end position="15"/>
    </location>
</feature>
<feature type="region of interest" description="Disordered" evidence="2">
    <location>
        <begin position="1"/>
        <end position="22"/>
    </location>
</feature>
<dbReference type="Pfam" id="PF13424">
    <property type="entry name" value="TPR_12"/>
    <property type="match status" value="3"/>
</dbReference>
<feature type="region of interest" description="Disordered" evidence="2">
    <location>
        <begin position="770"/>
        <end position="791"/>
    </location>
</feature>
<keyword evidence="3" id="KW-0812">Transmembrane</keyword>
<dbReference type="Gene3D" id="1.25.40.10">
    <property type="entry name" value="Tetratricopeptide repeat domain"/>
    <property type="match status" value="2"/>
</dbReference>
<dbReference type="InterPro" id="IPR027417">
    <property type="entry name" value="P-loop_NTPase"/>
</dbReference>
<dbReference type="SMART" id="SM00028">
    <property type="entry name" value="TPR"/>
    <property type="match status" value="5"/>
</dbReference>
<dbReference type="AlphaFoldDB" id="A0A5J5JXP7"/>
<dbReference type="Pfam" id="PF13191">
    <property type="entry name" value="AAA_16"/>
    <property type="match status" value="1"/>
</dbReference>
<feature type="repeat" description="TPR" evidence="1">
    <location>
        <begin position="536"/>
        <end position="569"/>
    </location>
</feature>
<evidence type="ECO:0000313" key="5">
    <source>
        <dbReference type="EMBL" id="KAA9375804.1"/>
    </source>
</evidence>
<feature type="domain" description="Orc1-like AAA ATPase" evidence="4">
    <location>
        <begin position="107"/>
        <end position="226"/>
    </location>
</feature>
<dbReference type="Proteomes" id="UP000327011">
    <property type="component" value="Unassembled WGS sequence"/>
</dbReference>
<comment type="caution">
    <text evidence="5">The sequence shown here is derived from an EMBL/GenBank/DDBJ whole genome shotgun (WGS) entry which is preliminary data.</text>
</comment>
<dbReference type="InterPro" id="IPR041664">
    <property type="entry name" value="AAA_16"/>
</dbReference>
<keyword evidence="6" id="KW-1185">Reference proteome</keyword>
<dbReference type="SUPFAM" id="SSF52540">
    <property type="entry name" value="P-loop containing nucleoside triphosphate hydrolases"/>
    <property type="match status" value="1"/>
</dbReference>
<evidence type="ECO:0000313" key="6">
    <source>
        <dbReference type="Proteomes" id="UP000327011"/>
    </source>
</evidence>
<gene>
    <name evidence="5" type="ORF">F5972_26875</name>
</gene>
<dbReference type="PANTHER" id="PTHR47691:SF3">
    <property type="entry name" value="HTH-TYPE TRANSCRIPTIONAL REGULATOR RV0890C-RELATED"/>
    <property type="match status" value="1"/>
</dbReference>
<evidence type="ECO:0000256" key="2">
    <source>
        <dbReference type="SAM" id="MobiDB-lite"/>
    </source>
</evidence>
<dbReference type="SUPFAM" id="SSF48452">
    <property type="entry name" value="TPR-like"/>
    <property type="match status" value="2"/>
</dbReference>
<feature type="transmembrane region" description="Helical" evidence="3">
    <location>
        <begin position="55"/>
        <end position="76"/>
    </location>
</feature>
<evidence type="ECO:0000256" key="1">
    <source>
        <dbReference type="PROSITE-ProRule" id="PRU00339"/>
    </source>
</evidence>
<keyword evidence="3" id="KW-1133">Transmembrane helix</keyword>
<evidence type="ECO:0000256" key="3">
    <source>
        <dbReference type="SAM" id="Phobius"/>
    </source>
</evidence>
<protein>
    <submittedName>
        <fullName evidence="5">Tetratricopeptide repeat protein</fullName>
    </submittedName>
</protein>
<proteinExistence type="predicted"/>
<organism evidence="5 6">
    <name type="scientific">Microbispora cellulosiformans</name>
    <dbReference type="NCBI Taxonomy" id="2614688"/>
    <lineage>
        <taxon>Bacteria</taxon>
        <taxon>Bacillati</taxon>
        <taxon>Actinomycetota</taxon>
        <taxon>Actinomycetes</taxon>
        <taxon>Streptosporangiales</taxon>
        <taxon>Streptosporangiaceae</taxon>
        <taxon>Microbispora</taxon>
    </lineage>
</organism>
<dbReference type="PANTHER" id="PTHR47691">
    <property type="entry name" value="REGULATOR-RELATED"/>
    <property type="match status" value="1"/>
</dbReference>
<dbReference type="InterPro" id="IPR019734">
    <property type="entry name" value="TPR_rpt"/>
</dbReference>
<reference evidence="5 6" key="1">
    <citation type="submission" date="2019-09" db="EMBL/GenBank/DDBJ databases">
        <title>Screening of Novel Bioactive Compounds from Soil-Associated.</title>
        <authorList>
            <person name="Gong X."/>
        </authorList>
    </citation>
    <scope>NUCLEOTIDE SEQUENCE [LARGE SCALE GENOMIC DNA]</scope>
    <source>
        <strain evidence="5 6">Gxj-6</strain>
    </source>
</reference>
<feature type="transmembrane region" description="Helical" evidence="3">
    <location>
        <begin position="29"/>
        <end position="49"/>
    </location>
</feature>
<name>A0A5J5JXP7_9ACTN</name>
<sequence>MAPRGPSARPAAARGDSMTGGSGARRGRLVIVGLGPTAGVTAGGLTNLLTMTWNWWLFGGLVLMTSLVSAGTLIALPRGGPPHPVTPQAENQEAGALLQPPSGTRVFIGRSRELRRLTAPASTESRLGPLILVITGMPGTGKTELAIRAAHALTARYPDGLFWLGLRTYAAAESRMTSTEALRTLLNALDVPPNPNATTVNALSREWRAATMGKKMLIVLDDADSAEQIRPLLPAAEEAAVLVTTRHVLIGLDPDQSMTLTPFTRAQAAGLAGAILRRAGLHDPQAVAAIAAAFRLPLAIRQMSDLKAANPTQHIPTSPGETISDETAAAFARSLAALTKAARLVLRRVAHYPGSLITAPIAAVLADQQISKAATLLATLYQRGLLIADNRTSGGYRIHDAVRAAALIESDKRDSSRHLAAADERLFRYTRSAIGAAVLMVDSNALIACIEADGHHLASLLRHESDVAALRWLDRHHPDLLAVARRCLSARSPEAWRLIYQLEFYQRMRGFYTEIIELHSQALSLTQHTGDSLGQAAMHHNLGLVDMRTSNYQAALARFQTALALYEQVGSRAGQAEIHHELSNVNKWLGDLAQARAHATFCFEVASSGEDLVELAFAHATLGILDRLEGSYTAAREHLTQAMTLFEQAGQRRGLGICHRQLGMLDERLSRYHDARAHLDHALSLFQELGDLMNQADAHHNLAVVHRGLGSLVTAHEHATTALVLASQINHFQGQADAHTELAQLAQATGDHTAARAHLHHARDLHRRLHQHGEPGPDVLDAGGPAVRRDG</sequence>
<dbReference type="PROSITE" id="PS50005">
    <property type="entry name" value="TPR"/>
    <property type="match status" value="1"/>
</dbReference>
<keyword evidence="1" id="KW-0802">TPR repeat</keyword>
<keyword evidence="3" id="KW-0472">Membrane</keyword>